<evidence type="ECO:0000256" key="1">
    <source>
        <dbReference type="SAM" id="MobiDB-lite"/>
    </source>
</evidence>
<feature type="region of interest" description="Disordered" evidence="1">
    <location>
        <begin position="20"/>
        <end position="148"/>
    </location>
</feature>
<evidence type="ECO:0000313" key="2">
    <source>
        <dbReference type="EMBL" id="KAL1900143.1"/>
    </source>
</evidence>
<feature type="compositionally biased region" description="Pro residues" evidence="1">
    <location>
        <begin position="130"/>
        <end position="139"/>
    </location>
</feature>
<gene>
    <name evidence="2" type="ORF">Sste5346_002453</name>
</gene>
<proteinExistence type="predicted"/>
<dbReference type="Proteomes" id="UP001583186">
    <property type="component" value="Unassembled WGS sequence"/>
</dbReference>
<feature type="region of interest" description="Disordered" evidence="1">
    <location>
        <begin position="461"/>
        <end position="488"/>
    </location>
</feature>
<reference evidence="2 3" key="1">
    <citation type="journal article" date="2024" name="IMA Fungus">
        <title>IMA Genome - F19 : A genome assembly and annotation guide to empower mycologists, including annotated draft genome sequences of Ceratocystis pirilliformis, Diaporthe australafricana, Fusarium ophioides, Paecilomyces lecythidis, and Sporothrix stenoceras.</title>
        <authorList>
            <person name="Aylward J."/>
            <person name="Wilson A.M."/>
            <person name="Visagie C.M."/>
            <person name="Spraker J."/>
            <person name="Barnes I."/>
            <person name="Buitendag C."/>
            <person name="Ceriani C."/>
            <person name="Del Mar Angel L."/>
            <person name="du Plessis D."/>
            <person name="Fuchs T."/>
            <person name="Gasser K."/>
            <person name="Kramer D."/>
            <person name="Li W."/>
            <person name="Munsamy K."/>
            <person name="Piso A."/>
            <person name="Price J.L."/>
            <person name="Sonnekus B."/>
            <person name="Thomas C."/>
            <person name="van der Nest A."/>
            <person name="van Dijk A."/>
            <person name="van Heerden A."/>
            <person name="van Vuuren N."/>
            <person name="Yilmaz N."/>
            <person name="Duong T.A."/>
            <person name="van der Merwe N.A."/>
            <person name="Wingfield M.J."/>
            <person name="Wingfield B.D."/>
        </authorList>
    </citation>
    <scope>NUCLEOTIDE SEQUENCE [LARGE SCALE GENOMIC DNA]</scope>
    <source>
        <strain evidence="2 3">CMW 5346</strain>
    </source>
</reference>
<name>A0ABR3ZHF3_9PEZI</name>
<accession>A0ABR3ZHF3</accession>
<feature type="compositionally biased region" description="Acidic residues" evidence="1">
    <location>
        <begin position="56"/>
        <end position="67"/>
    </location>
</feature>
<dbReference type="EMBL" id="JAWCUI010000010">
    <property type="protein sequence ID" value="KAL1900143.1"/>
    <property type="molecule type" value="Genomic_DNA"/>
</dbReference>
<keyword evidence="3" id="KW-1185">Reference proteome</keyword>
<feature type="compositionally biased region" description="Basic and acidic residues" evidence="1">
    <location>
        <begin position="472"/>
        <end position="488"/>
    </location>
</feature>
<sequence length="488" mass="52541">MAACMAAGPSEETQVTAALLPSNLRSRRQPASTLASSRGRGGRRGPVTSVSRRDEVEEENADDDDDLFGPVESPTQTTHTAVAVSDNVDDPALPDTVTVVLPQDKGKGKAAGEPTSEPTSEPEQPEASPLLPPQSPPGRYPTSRRLSPIIEDVLDAPPVTVTPAPVASSTQEVPAGVPASVCAAPQTPARNVAFAMSQAASALSEGDIENGEDGSDVDSQDEIQDFTENIDNNPAAMDNNDADAAAQALYEYDEELSRRLNASYEGIFDQAAADNDGGDGGVQDEAESAEVNVTELETHPYTVQMDSFLRFRQHWMQQARQVAEAENSNSRGWTTLLPFEGAYSLGSVGAATDGNEDSGPVTRLPLPVNMERDRRLLVLLRGLGRLLLRRLDIAPRPLLTEVYQYIEQGLRGDAPGASLMLHEQYDLEAPSAASPSTRSIRRVNETEARWLQFLLSNSTNEALSRPLPNGPHLEEDKSVDPNDFERRP</sequence>
<evidence type="ECO:0000313" key="3">
    <source>
        <dbReference type="Proteomes" id="UP001583186"/>
    </source>
</evidence>
<protein>
    <submittedName>
        <fullName evidence="2">Uncharacterized protein</fullName>
    </submittedName>
</protein>
<feature type="compositionally biased region" description="Low complexity" evidence="1">
    <location>
        <begin position="113"/>
        <end position="129"/>
    </location>
</feature>
<comment type="caution">
    <text evidence="2">The sequence shown here is derived from an EMBL/GenBank/DDBJ whole genome shotgun (WGS) entry which is preliminary data.</text>
</comment>
<organism evidence="2 3">
    <name type="scientific">Sporothrix stenoceras</name>
    <dbReference type="NCBI Taxonomy" id="5173"/>
    <lineage>
        <taxon>Eukaryota</taxon>
        <taxon>Fungi</taxon>
        <taxon>Dikarya</taxon>
        <taxon>Ascomycota</taxon>
        <taxon>Pezizomycotina</taxon>
        <taxon>Sordariomycetes</taxon>
        <taxon>Sordariomycetidae</taxon>
        <taxon>Ophiostomatales</taxon>
        <taxon>Ophiostomataceae</taxon>
        <taxon>Sporothrix</taxon>
    </lineage>
</organism>